<keyword evidence="4" id="KW-1185">Reference proteome</keyword>
<dbReference type="PANTHER" id="PTHR35801:SF1">
    <property type="entry name" value="PHOSPHOSERINE PHOSPHATASE RSBX"/>
    <property type="match status" value="1"/>
</dbReference>
<accession>A0A0F3H090</accession>
<dbReference type="InterPro" id="IPR003594">
    <property type="entry name" value="HATPase_dom"/>
</dbReference>
<dbReference type="InterPro" id="IPR001932">
    <property type="entry name" value="PPM-type_phosphatase-like_dom"/>
</dbReference>
<dbReference type="SUPFAM" id="SSF81606">
    <property type="entry name" value="PP2C-like"/>
    <property type="match status" value="1"/>
</dbReference>
<comment type="caution">
    <text evidence="3">The sequence shown here is derived from an EMBL/GenBank/DDBJ whole genome shotgun (WGS) entry which is preliminary data.</text>
</comment>
<dbReference type="Pfam" id="PF07228">
    <property type="entry name" value="SpoIIE"/>
    <property type="match status" value="1"/>
</dbReference>
<evidence type="ECO:0000259" key="1">
    <source>
        <dbReference type="SMART" id="SM00331"/>
    </source>
</evidence>
<dbReference type="SUPFAM" id="SSF55874">
    <property type="entry name" value="ATPase domain of HSP90 chaperone/DNA topoisomerase II/histidine kinase"/>
    <property type="match status" value="1"/>
</dbReference>
<feature type="domain" description="Histidine kinase/HSP90-like ATPase" evidence="2">
    <location>
        <begin position="72"/>
        <end position="172"/>
    </location>
</feature>
<sequence>MYISLKSRQKLTASTTFLAWTKPFNDSVKEKTADMGHSDSTFASFNLTSMATLHVAVAMTKTLPFMKDIGVEDQVLISTVVSELGTNILKFAGKGTISLARILDSGHDAIQVIAQDNGAGIRDIQRAMQDGYSSAGTLGLGLPAVGRIMSTMKIETVVGKGTRVIACKWLNGGSVSGRPGVSDRQSHCEVTGIMKIEYAQEVRPHPRETVSGDITVLRPVNAGLLFGIIDVSGHGPEAHLLAQKLGHAVMEATSVEMEHLLKLLHVMAGGTRGAAVGLALFDCASHRLAFAGIGNVHIRVVGARSWRGVSRDGIVGERLPGILPQAVGLTPGDLVVMASDGVSESVKTTVFVRGSALSARQIAKEVILQAGKMTDDASCVVLKCLR</sequence>
<dbReference type="Proteomes" id="UP000033423">
    <property type="component" value="Unassembled WGS sequence"/>
</dbReference>
<organism evidence="3 4">
    <name type="scientific">Candidatus Magnetobacterium bavaricum</name>
    <dbReference type="NCBI Taxonomy" id="29290"/>
    <lineage>
        <taxon>Bacteria</taxon>
        <taxon>Pseudomonadati</taxon>
        <taxon>Nitrospirota</taxon>
        <taxon>Thermodesulfovibrionia</taxon>
        <taxon>Thermodesulfovibrionales</taxon>
        <taxon>Candidatus Magnetobacteriaceae</taxon>
        <taxon>Candidatus Magnetobacterium</taxon>
    </lineage>
</organism>
<dbReference type="SMART" id="SM00387">
    <property type="entry name" value="HATPase_c"/>
    <property type="match status" value="1"/>
</dbReference>
<evidence type="ECO:0000313" key="4">
    <source>
        <dbReference type="Proteomes" id="UP000033423"/>
    </source>
</evidence>
<evidence type="ECO:0000313" key="3">
    <source>
        <dbReference type="EMBL" id="KJU86333.1"/>
    </source>
</evidence>
<dbReference type="PANTHER" id="PTHR35801">
    <property type="entry name" value="PHOSPHOSERINE PHOSPHATASE RSBX"/>
    <property type="match status" value="1"/>
</dbReference>
<gene>
    <name evidence="3" type="ORF">MBAV_001473</name>
</gene>
<dbReference type="Pfam" id="PF02518">
    <property type="entry name" value="HATPase_c"/>
    <property type="match status" value="1"/>
</dbReference>
<dbReference type="AlphaFoldDB" id="A0A0F3H090"/>
<dbReference type="GO" id="GO:0004674">
    <property type="term" value="F:protein serine/threonine kinase activity"/>
    <property type="evidence" value="ECO:0007669"/>
    <property type="project" value="UniProtKB-KW"/>
</dbReference>
<keyword evidence="3" id="KW-0808">Transferase</keyword>
<dbReference type="Gene3D" id="3.60.40.10">
    <property type="entry name" value="PPM-type phosphatase domain"/>
    <property type="match status" value="1"/>
</dbReference>
<evidence type="ECO:0000259" key="2">
    <source>
        <dbReference type="SMART" id="SM00387"/>
    </source>
</evidence>
<dbReference type="EMBL" id="LACI01000644">
    <property type="protein sequence ID" value="KJU86333.1"/>
    <property type="molecule type" value="Genomic_DNA"/>
</dbReference>
<name>A0A0F3H090_9BACT</name>
<feature type="domain" description="PPM-type phosphatase" evidence="1">
    <location>
        <begin position="193"/>
        <end position="384"/>
    </location>
</feature>
<dbReference type="InterPro" id="IPR036457">
    <property type="entry name" value="PPM-type-like_dom_sf"/>
</dbReference>
<proteinExistence type="predicted"/>
<dbReference type="InterPro" id="IPR039248">
    <property type="entry name" value="Ptase_RsbX"/>
</dbReference>
<dbReference type="InterPro" id="IPR036890">
    <property type="entry name" value="HATPase_C_sf"/>
</dbReference>
<reference evidence="3 4" key="1">
    <citation type="submission" date="2015-02" db="EMBL/GenBank/DDBJ databases">
        <title>Single-cell genomics of uncultivated deep-branching MTB reveals a conserved set of magnetosome genes.</title>
        <authorList>
            <person name="Kolinko S."/>
            <person name="Richter M."/>
            <person name="Glockner F.O."/>
            <person name="Brachmann A."/>
            <person name="Schuler D."/>
        </authorList>
    </citation>
    <scope>NUCLEOTIDE SEQUENCE [LARGE SCALE GENOMIC DNA]</scope>
    <source>
        <strain evidence="3">TM-1</strain>
    </source>
</reference>
<dbReference type="SMART" id="SM00331">
    <property type="entry name" value="PP2C_SIG"/>
    <property type="match status" value="1"/>
</dbReference>
<protein>
    <submittedName>
        <fullName evidence="3">Anti-sigma regulatory factor, serine/threonine protein kinase</fullName>
    </submittedName>
</protein>
<keyword evidence="3" id="KW-0723">Serine/threonine-protein kinase</keyword>
<keyword evidence="3" id="KW-0418">Kinase</keyword>
<dbReference type="Gene3D" id="3.30.565.10">
    <property type="entry name" value="Histidine kinase-like ATPase, C-terminal domain"/>
    <property type="match status" value="1"/>
</dbReference>